<dbReference type="RefSeq" id="WP_131518330.1">
    <property type="nucleotide sequence ID" value="NZ_SJKD01000011.1"/>
</dbReference>
<evidence type="ECO:0000259" key="7">
    <source>
        <dbReference type="Pfam" id="PF00892"/>
    </source>
</evidence>
<comment type="subcellular location">
    <subcellularLocation>
        <location evidence="1">Membrane</location>
        <topology evidence="1">Multi-pass membrane protein</topology>
    </subcellularLocation>
</comment>
<gene>
    <name evidence="8" type="ORF">E0H75_36730</name>
</gene>
<feature type="transmembrane region" description="Helical" evidence="6">
    <location>
        <begin position="107"/>
        <end position="127"/>
    </location>
</feature>
<reference evidence="8 9" key="1">
    <citation type="submission" date="2019-02" db="EMBL/GenBank/DDBJ databases">
        <title>Kribbella capetownensis sp. nov. and Kribbella speibonae sp. nov., isolated from soil.</title>
        <authorList>
            <person name="Curtis S.M."/>
            <person name="Norton I."/>
            <person name="Everest G.J."/>
            <person name="Meyers P.R."/>
        </authorList>
    </citation>
    <scope>NUCLEOTIDE SEQUENCE [LARGE SCALE GENOMIC DNA]</scope>
    <source>
        <strain evidence="8 9">YM53</strain>
    </source>
</reference>
<keyword evidence="4 6" id="KW-1133">Transmembrane helix</keyword>
<keyword evidence="9" id="KW-1185">Reference proteome</keyword>
<dbReference type="OrthoDB" id="9784288at2"/>
<feature type="transmembrane region" description="Helical" evidence="6">
    <location>
        <begin position="224"/>
        <end position="243"/>
    </location>
</feature>
<dbReference type="InterPro" id="IPR037185">
    <property type="entry name" value="EmrE-like"/>
</dbReference>
<dbReference type="InterPro" id="IPR000620">
    <property type="entry name" value="EamA_dom"/>
</dbReference>
<evidence type="ECO:0000256" key="5">
    <source>
        <dbReference type="ARBA" id="ARBA00023136"/>
    </source>
</evidence>
<evidence type="ECO:0000256" key="6">
    <source>
        <dbReference type="SAM" id="Phobius"/>
    </source>
</evidence>
<dbReference type="EMBL" id="SJKD01000011">
    <property type="protein sequence ID" value="TCC43837.1"/>
    <property type="molecule type" value="Genomic_DNA"/>
</dbReference>
<accession>A0A4R0JCR5</accession>
<evidence type="ECO:0000256" key="3">
    <source>
        <dbReference type="ARBA" id="ARBA00022692"/>
    </source>
</evidence>
<organism evidence="8 9">
    <name type="scientific">Kribbella capetownensis</name>
    <dbReference type="NCBI Taxonomy" id="1572659"/>
    <lineage>
        <taxon>Bacteria</taxon>
        <taxon>Bacillati</taxon>
        <taxon>Actinomycetota</taxon>
        <taxon>Actinomycetes</taxon>
        <taxon>Propionibacteriales</taxon>
        <taxon>Kribbellaceae</taxon>
        <taxon>Kribbella</taxon>
    </lineage>
</organism>
<protein>
    <submittedName>
        <fullName evidence="8">DMT family transporter</fullName>
    </submittedName>
</protein>
<evidence type="ECO:0000256" key="4">
    <source>
        <dbReference type="ARBA" id="ARBA00022989"/>
    </source>
</evidence>
<dbReference type="AlphaFoldDB" id="A0A4R0JCR5"/>
<evidence type="ECO:0000256" key="2">
    <source>
        <dbReference type="ARBA" id="ARBA00007362"/>
    </source>
</evidence>
<dbReference type="GO" id="GO:0016020">
    <property type="term" value="C:membrane"/>
    <property type="evidence" value="ECO:0007669"/>
    <property type="project" value="UniProtKB-SubCell"/>
</dbReference>
<feature type="transmembrane region" description="Helical" evidence="6">
    <location>
        <begin position="159"/>
        <end position="178"/>
    </location>
</feature>
<keyword evidence="5 6" id="KW-0472">Membrane</keyword>
<feature type="transmembrane region" description="Helical" evidence="6">
    <location>
        <begin position="21"/>
        <end position="40"/>
    </location>
</feature>
<feature type="transmembrane region" description="Helical" evidence="6">
    <location>
        <begin position="190"/>
        <end position="212"/>
    </location>
</feature>
<comment type="caution">
    <text evidence="8">The sequence shown here is derived from an EMBL/GenBank/DDBJ whole genome shotgun (WGS) entry which is preliminary data.</text>
</comment>
<evidence type="ECO:0000313" key="8">
    <source>
        <dbReference type="EMBL" id="TCC43837.1"/>
    </source>
</evidence>
<dbReference type="InterPro" id="IPR050638">
    <property type="entry name" value="AA-Vitamin_Transporters"/>
</dbReference>
<dbReference type="PANTHER" id="PTHR32322:SF2">
    <property type="entry name" value="EAMA DOMAIN-CONTAINING PROTEIN"/>
    <property type="match status" value="1"/>
</dbReference>
<evidence type="ECO:0000256" key="1">
    <source>
        <dbReference type="ARBA" id="ARBA00004141"/>
    </source>
</evidence>
<name>A0A4R0JCR5_9ACTN</name>
<feature type="domain" description="EamA" evidence="7">
    <location>
        <begin position="162"/>
        <end position="293"/>
    </location>
</feature>
<feature type="transmembrane region" description="Helical" evidence="6">
    <location>
        <begin position="52"/>
        <end position="69"/>
    </location>
</feature>
<comment type="similarity">
    <text evidence="2">Belongs to the EamA transporter family.</text>
</comment>
<proteinExistence type="inferred from homology"/>
<sequence length="300" mass="30883">MTAHDSATVPSREAIPTRAGTIAALVAVASFSLSFPATVWTTRGMGPWTATGARGLLAGILAAVLLAALRVRRPERKDLPGLLIVAGGCVIGFPLLTTLALQTSTTAHSAVVVGLLPIATASASGLLTRRRLPATFWLAACAGAAAVVVFTLSQHHGSVSVADLYLLAALVVCALGYAEGGRLAGHLPGWHVIAWAVVLASPVSIAITLIAVPREPLHPSASSLLGLAYIAGISQLGGFVVWYRGMGIIGVAKASQLQLAQPLLTLVWSVLLMNERLPVTAPITAVVVLLCIVATQRART</sequence>
<feature type="domain" description="EamA" evidence="7">
    <location>
        <begin position="20"/>
        <end position="151"/>
    </location>
</feature>
<dbReference type="SUPFAM" id="SSF103481">
    <property type="entry name" value="Multidrug resistance efflux transporter EmrE"/>
    <property type="match status" value="2"/>
</dbReference>
<dbReference type="PANTHER" id="PTHR32322">
    <property type="entry name" value="INNER MEMBRANE TRANSPORTER"/>
    <property type="match status" value="1"/>
</dbReference>
<keyword evidence="3 6" id="KW-0812">Transmembrane</keyword>
<dbReference type="Proteomes" id="UP000293342">
    <property type="component" value="Unassembled WGS sequence"/>
</dbReference>
<evidence type="ECO:0000313" key="9">
    <source>
        <dbReference type="Proteomes" id="UP000293342"/>
    </source>
</evidence>
<feature type="transmembrane region" description="Helical" evidence="6">
    <location>
        <begin position="81"/>
        <end position="101"/>
    </location>
</feature>
<feature type="transmembrane region" description="Helical" evidence="6">
    <location>
        <begin position="134"/>
        <end position="153"/>
    </location>
</feature>
<dbReference type="Pfam" id="PF00892">
    <property type="entry name" value="EamA"/>
    <property type="match status" value="2"/>
</dbReference>